<sequence>MTSPPLTGVCNSCPPLVGPAGASILPRGRPGSNSCHRPWVSTWPWLRQPRVFRLADKPAGPIGKPLTISDWSKPMAGQPIVMSHHRWPGWLFKEPTARQRCMSAAPMCCIAPSPKLIGPDKKLANHRRFFQPSLPPTFVTDSVHGGRLASVQEMISGGHPGFS</sequence>
<protein>
    <submittedName>
        <fullName evidence="1">Uncharacterized protein</fullName>
    </submittedName>
</protein>
<dbReference type="Proteomes" id="UP000252355">
    <property type="component" value="Unassembled WGS sequence"/>
</dbReference>
<proteinExistence type="predicted"/>
<dbReference type="AlphaFoldDB" id="A0A367ZTK0"/>
<dbReference type="EMBL" id="QOQW01000003">
    <property type="protein sequence ID" value="RCK81177.1"/>
    <property type="molecule type" value="Genomic_DNA"/>
</dbReference>
<name>A0A367ZTK0_9BACT</name>
<accession>A0A367ZTK0</accession>
<comment type="caution">
    <text evidence="1">The sequence shown here is derived from an EMBL/GenBank/DDBJ whole genome shotgun (WGS) entry which is preliminary data.</text>
</comment>
<gene>
    <name evidence="1" type="ORF">OZSIB_2554</name>
</gene>
<evidence type="ECO:0000313" key="1">
    <source>
        <dbReference type="EMBL" id="RCK81177.1"/>
    </source>
</evidence>
<organism evidence="1 2">
    <name type="scientific">Candidatus Ozemobacter sibiricus</name>
    <dbReference type="NCBI Taxonomy" id="2268124"/>
    <lineage>
        <taxon>Bacteria</taxon>
        <taxon>Candidatus Ozemobacteria</taxon>
        <taxon>Candidatus Ozemobacterales</taxon>
        <taxon>Candidatus Ozemobacteraceae</taxon>
        <taxon>Candidatus Ozemobacter</taxon>
    </lineage>
</organism>
<evidence type="ECO:0000313" key="2">
    <source>
        <dbReference type="Proteomes" id="UP000252355"/>
    </source>
</evidence>
<reference evidence="1 2" key="1">
    <citation type="submission" date="2018-05" db="EMBL/GenBank/DDBJ databases">
        <title>A metagenomic window into the 2 km-deep terrestrial subsurface aquifer revealed taxonomically and functionally diverse microbial community comprising novel uncultured bacterial lineages.</title>
        <authorList>
            <person name="Kadnikov V.V."/>
            <person name="Mardanov A.V."/>
            <person name="Beletsky A.V."/>
            <person name="Banks D."/>
            <person name="Pimenov N.V."/>
            <person name="Frank Y.A."/>
            <person name="Karnachuk O.V."/>
            <person name="Ravin N.V."/>
        </authorList>
    </citation>
    <scope>NUCLEOTIDE SEQUENCE [LARGE SCALE GENOMIC DNA]</scope>
    <source>
        <strain evidence="1">BY5</strain>
    </source>
</reference>